<dbReference type="SFLD" id="SFLDG01144">
    <property type="entry name" value="C2.B.4:_PGP_Like"/>
    <property type="match status" value="1"/>
</dbReference>
<gene>
    <name evidence="2" type="ORF">I592_03304</name>
    <name evidence="1" type="ORF">UKC_00143</name>
</gene>
<dbReference type="InterPro" id="IPR023214">
    <property type="entry name" value="HAD_sf"/>
</dbReference>
<dbReference type="GO" id="GO:0005829">
    <property type="term" value="C:cytosol"/>
    <property type="evidence" value="ECO:0007669"/>
    <property type="project" value="TreeGrafter"/>
</dbReference>
<evidence type="ECO:0000313" key="1">
    <source>
        <dbReference type="EMBL" id="EOI58957.1"/>
    </source>
</evidence>
<dbReference type="InterPro" id="IPR036412">
    <property type="entry name" value="HAD-like_sf"/>
</dbReference>
<dbReference type="InterPro" id="IPR006379">
    <property type="entry name" value="HAD-SF_hydro_IIB"/>
</dbReference>
<dbReference type="SFLD" id="SFLDS00003">
    <property type="entry name" value="Haloacid_Dehalogenase"/>
    <property type="match status" value="1"/>
</dbReference>
<dbReference type="GO" id="GO:0016791">
    <property type="term" value="F:phosphatase activity"/>
    <property type="evidence" value="ECO:0007669"/>
    <property type="project" value="UniProtKB-ARBA"/>
</dbReference>
<dbReference type="EMBL" id="ASWH01000002">
    <property type="protein sequence ID" value="EOW79166.1"/>
    <property type="molecule type" value="Genomic_DNA"/>
</dbReference>
<accession>R2Y9E1</accession>
<dbReference type="PANTHER" id="PTHR10000:SF25">
    <property type="entry name" value="PHOSPHATASE YKRA-RELATED"/>
    <property type="match status" value="1"/>
</dbReference>
<dbReference type="OrthoDB" id="9810101at2"/>
<evidence type="ECO:0000313" key="2">
    <source>
        <dbReference type="EMBL" id="EOW79166.1"/>
    </source>
</evidence>
<dbReference type="AlphaFoldDB" id="R2Y9E1"/>
<keyword evidence="4" id="KW-1185">Reference proteome</keyword>
<sequence>MKDVKIIFFDVDGTLIDMEKKQISEKMLATLRALKEQNIVLCIATGRSPIALPQFENLTFDAFLTFNGSYCFNKKESIYKNPIPQKDVAQVVENAKALNRPVAIATSDKTITNGEDVDLIDYFAFAHQPVIVSEDFDTTIQKEEIFQLMLGARKEEYADVMKHATASKITAWWDRAVDIIPTSSGKGTGIKEMLDYYGFDSDQAIAFGDGNNDIEMLEAVGWGLAMDNASEDLKEIADEVIGHVAEEGIYHYCLENGLIEDDQFG</sequence>
<dbReference type="Proteomes" id="UP000014160">
    <property type="component" value="Unassembled WGS sequence"/>
</dbReference>
<dbReference type="PROSITE" id="PS01229">
    <property type="entry name" value="COF_2"/>
    <property type="match status" value="1"/>
</dbReference>
<dbReference type="Gene3D" id="3.40.50.1000">
    <property type="entry name" value="HAD superfamily/HAD-like"/>
    <property type="match status" value="1"/>
</dbReference>
<dbReference type="PANTHER" id="PTHR10000">
    <property type="entry name" value="PHOSPHOSERINE PHOSPHATASE"/>
    <property type="match status" value="1"/>
</dbReference>
<dbReference type="Pfam" id="PF08282">
    <property type="entry name" value="Hydrolase_3"/>
    <property type="match status" value="1"/>
</dbReference>
<protein>
    <submittedName>
        <fullName evidence="1">Cof-like hydrolase</fullName>
    </submittedName>
</protein>
<organism evidence="1 3">
    <name type="scientific">Enterococcus gilvus ATCC BAA-350</name>
    <dbReference type="NCBI Taxonomy" id="1158614"/>
    <lineage>
        <taxon>Bacteria</taxon>
        <taxon>Bacillati</taxon>
        <taxon>Bacillota</taxon>
        <taxon>Bacilli</taxon>
        <taxon>Lactobacillales</taxon>
        <taxon>Enterococcaceae</taxon>
        <taxon>Enterococcus</taxon>
    </lineage>
</organism>
<dbReference type="SFLD" id="SFLDG01140">
    <property type="entry name" value="C2.B:_Phosphomannomutase_and_P"/>
    <property type="match status" value="1"/>
</dbReference>
<dbReference type="InterPro" id="IPR000150">
    <property type="entry name" value="Cof"/>
</dbReference>
<proteinExistence type="predicted"/>
<comment type="caution">
    <text evidence="1">The sequence shown here is derived from an EMBL/GenBank/DDBJ whole genome shotgun (WGS) entry which is preliminary data.</text>
</comment>
<reference evidence="1 3" key="1">
    <citation type="submission" date="2013-02" db="EMBL/GenBank/DDBJ databases">
        <title>The Genome Sequence of Enterococcus gilvus ATCC BAA-350.</title>
        <authorList>
            <consortium name="The Broad Institute Genome Sequencing Platform"/>
            <consortium name="The Broad Institute Genome Sequencing Center for Infectious Disease"/>
            <person name="Earl A.M."/>
            <person name="Gilmore M.S."/>
            <person name="Lebreton F."/>
            <person name="Walker B."/>
            <person name="Young S.K."/>
            <person name="Zeng Q."/>
            <person name="Gargeya S."/>
            <person name="Fitzgerald M."/>
            <person name="Haas B."/>
            <person name="Abouelleil A."/>
            <person name="Alvarado L."/>
            <person name="Arachchi H.M."/>
            <person name="Berlin A.M."/>
            <person name="Chapman S.B."/>
            <person name="Dewar J."/>
            <person name="Goldberg J."/>
            <person name="Griggs A."/>
            <person name="Gujja S."/>
            <person name="Hansen M."/>
            <person name="Howarth C."/>
            <person name="Imamovic A."/>
            <person name="Larimer J."/>
            <person name="McCowan C."/>
            <person name="Murphy C."/>
            <person name="Neiman D."/>
            <person name="Pearson M."/>
            <person name="Priest M."/>
            <person name="Roberts A."/>
            <person name="Saif S."/>
            <person name="Shea T."/>
            <person name="Sisk P."/>
            <person name="Sykes S."/>
            <person name="Wortman J."/>
            <person name="Nusbaum C."/>
            <person name="Birren B."/>
        </authorList>
    </citation>
    <scope>NUCLEOTIDE SEQUENCE [LARGE SCALE GENOMIC DNA]</scope>
    <source>
        <strain evidence="1 3">ATCC BAA-350</strain>
    </source>
</reference>
<dbReference type="EMBL" id="AJDQ01000002">
    <property type="protein sequence ID" value="EOI58957.1"/>
    <property type="molecule type" value="Genomic_DNA"/>
</dbReference>
<dbReference type="PATRIC" id="fig|1158614.3.peg.130"/>
<dbReference type="NCBIfam" id="TIGR00099">
    <property type="entry name" value="Cof-subfamily"/>
    <property type="match status" value="1"/>
</dbReference>
<dbReference type="NCBIfam" id="TIGR01484">
    <property type="entry name" value="HAD-SF-IIB"/>
    <property type="match status" value="1"/>
</dbReference>
<keyword evidence="1" id="KW-0378">Hydrolase</keyword>
<dbReference type="GO" id="GO:0000287">
    <property type="term" value="F:magnesium ion binding"/>
    <property type="evidence" value="ECO:0007669"/>
    <property type="project" value="TreeGrafter"/>
</dbReference>
<dbReference type="SUPFAM" id="SSF56784">
    <property type="entry name" value="HAD-like"/>
    <property type="match status" value="1"/>
</dbReference>
<reference evidence="2 4" key="2">
    <citation type="submission" date="2013-03" db="EMBL/GenBank/DDBJ databases">
        <title>The Genome Sequence of Enterococcus gilvus ATCC BAA-350 (PacBio/Illumina hybrid assembly).</title>
        <authorList>
            <consortium name="The Broad Institute Genomics Platform"/>
            <consortium name="The Broad Institute Genome Sequencing Center for Infectious Disease"/>
            <person name="Earl A."/>
            <person name="Russ C."/>
            <person name="Gilmore M."/>
            <person name="Surin D."/>
            <person name="Walker B."/>
            <person name="Young S."/>
            <person name="Zeng Q."/>
            <person name="Gargeya S."/>
            <person name="Fitzgerald M."/>
            <person name="Haas B."/>
            <person name="Abouelleil A."/>
            <person name="Allen A.W."/>
            <person name="Alvarado L."/>
            <person name="Arachchi H.M."/>
            <person name="Berlin A.M."/>
            <person name="Chapman S.B."/>
            <person name="Gainer-Dewar J."/>
            <person name="Goldberg J."/>
            <person name="Griggs A."/>
            <person name="Gujja S."/>
            <person name="Hansen M."/>
            <person name="Howarth C."/>
            <person name="Imamovic A."/>
            <person name="Ireland A."/>
            <person name="Larimer J."/>
            <person name="McCowan C."/>
            <person name="Murphy C."/>
            <person name="Pearson M."/>
            <person name="Poon T.W."/>
            <person name="Priest M."/>
            <person name="Roberts A."/>
            <person name="Saif S."/>
            <person name="Shea T."/>
            <person name="Sisk P."/>
            <person name="Sykes S."/>
            <person name="Wortman J."/>
            <person name="Nusbaum C."/>
            <person name="Birren B."/>
        </authorList>
    </citation>
    <scope>NUCLEOTIDE SEQUENCE [LARGE SCALE GENOMIC DNA]</scope>
    <source>
        <strain evidence="2 4">ATCC BAA-350</strain>
    </source>
</reference>
<dbReference type="Gene3D" id="3.30.1240.10">
    <property type="match status" value="1"/>
</dbReference>
<dbReference type="Proteomes" id="UP000013750">
    <property type="component" value="Unassembled WGS sequence"/>
</dbReference>
<evidence type="ECO:0000313" key="4">
    <source>
        <dbReference type="Proteomes" id="UP000014160"/>
    </source>
</evidence>
<name>R2Y9E1_9ENTE</name>
<dbReference type="RefSeq" id="WP_010778594.1">
    <property type="nucleotide sequence ID" value="NZ_ASWH01000002.1"/>
</dbReference>
<dbReference type="eggNOG" id="COG0561">
    <property type="taxonomic scope" value="Bacteria"/>
</dbReference>
<dbReference type="HOGENOM" id="CLU_044146_7_0_9"/>
<evidence type="ECO:0000313" key="3">
    <source>
        <dbReference type="Proteomes" id="UP000013750"/>
    </source>
</evidence>